<organism evidence="2 3">
    <name type="scientific">Caenorhabditis tropicalis</name>
    <dbReference type="NCBI Taxonomy" id="1561998"/>
    <lineage>
        <taxon>Eukaryota</taxon>
        <taxon>Metazoa</taxon>
        <taxon>Ecdysozoa</taxon>
        <taxon>Nematoda</taxon>
        <taxon>Chromadorea</taxon>
        <taxon>Rhabditida</taxon>
        <taxon>Rhabditina</taxon>
        <taxon>Rhabditomorpha</taxon>
        <taxon>Rhabditoidea</taxon>
        <taxon>Rhabditidae</taxon>
        <taxon>Peloderinae</taxon>
        <taxon>Caenorhabditis</taxon>
    </lineage>
</organism>
<keyword evidence="1" id="KW-0472">Membrane</keyword>
<dbReference type="Proteomes" id="UP000095282">
    <property type="component" value="Unplaced"/>
</dbReference>
<keyword evidence="1" id="KW-0812">Transmembrane</keyword>
<dbReference type="WBParaSite" id="Csp11.Scaffold630.g21097.t1">
    <property type="protein sequence ID" value="Csp11.Scaffold630.g21097.t1"/>
    <property type="gene ID" value="Csp11.Scaffold630.g21097"/>
</dbReference>
<reference evidence="3" key="1">
    <citation type="submission" date="2016-11" db="UniProtKB">
        <authorList>
            <consortium name="WormBaseParasite"/>
        </authorList>
    </citation>
    <scope>IDENTIFICATION</scope>
</reference>
<sequence length="129" mass="15292">MTFYLTKDSIISSIQSESFIMKKENIVKKSDMVSESFNTKCLYRKTRHAIEIRRKLWRFSQRTRFGGKESDEILKNQEVTQRVQTIQQKLLGVKNGKKTKNDVLIIHLFSNLIFYSSPIFLFFFMTIPL</sequence>
<protein>
    <submittedName>
        <fullName evidence="3">Transmembrane protein</fullName>
    </submittedName>
</protein>
<evidence type="ECO:0000313" key="3">
    <source>
        <dbReference type="WBParaSite" id="Csp11.Scaffold630.g21097.t1"/>
    </source>
</evidence>
<feature type="transmembrane region" description="Helical" evidence="1">
    <location>
        <begin position="104"/>
        <end position="127"/>
    </location>
</feature>
<accession>A0A1I7V080</accession>
<name>A0A1I7V080_9PELO</name>
<evidence type="ECO:0000256" key="1">
    <source>
        <dbReference type="SAM" id="Phobius"/>
    </source>
</evidence>
<evidence type="ECO:0000313" key="2">
    <source>
        <dbReference type="Proteomes" id="UP000095282"/>
    </source>
</evidence>
<keyword evidence="1" id="KW-1133">Transmembrane helix</keyword>
<dbReference type="AlphaFoldDB" id="A0A1I7V080"/>
<proteinExistence type="predicted"/>
<keyword evidence="2" id="KW-1185">Reference proteome</keyword>